<dbReference type="InterPro" id="IPR008972">
    <property type="entry name" value="Cupredoxin"/>
</dbReference>
<dbReference type="Pfam" id="PF07732">
    <property type="entry name" value="Cu-oxidase_3"/>
    <property type="match status" value="1"/>
</dbReference>
<keyword evidence="4" id="KW-1185">Reference proteome</keyword>
<feature type="domain" description="Plastocyanin-like" evidence="2">
    <location>
        <begin position="33"/>
        <end position="124"/>
    </location>
</feature>
<dbReference type="Pfam" id="PF00394">
    <property type="entry name" value="Cu-oxidase"/>
    <property type="match status" value="1"/>
</dbReference>
<protein>
    <recommendedName>
        <fullName evidence="5">Plastocyanin-like domain-containing protein</fullName>
    </recommendedName>
</protein>
<dbReference type="CDD" id="cd13853">
    <property type="entry name" value="CuRO_1_Tth-MCO_like"/>
    <property type="match status" value="1"/>
</dbReference>
<evidence type="ECO:0000313" key="4">
    <source>
        <dbReference type="Proteomes" id="UP000094960"/>
    </source>
</evidence>
<dbReference type="KEGG" id="spun:BFF78_41705"/>
<dbReference type="Proteomes" id="UP000094960">
    <property type="component" value="Chromosome"/>
</dbReference>
<accession>A0A1D7YM99</accession>
<dbReference type="Gene3D" id="2.60.40.420">
    <property type="entry name" value="Cupredoxins - blue copper proteins"/>
    <property type="match status" value="2"/>
</dbReference>
<dbReference type="PANTHER" id="PTHR11709:SF518">
    <property type="entry name" value="MULTICOPPER OXIDASE"/>
    <property type="match status" value="1"/>
</dbReference>
<feature type="domain" description="Plastocyanin-like" evidence="1">
    <location>
        <begin position="185"/>
        <end position="281"/>
    </location>
</feature>
<evidence type="ECO:0000259" key="1">
    <source>
        <dbReference type="Pfam" id="PF00394"/>
    </source>
</evidence>
<dbReference type="InterPro" id="IPR011707">
    <property type="entry name" value="Cu-oxidase-like_N"/>
</dbReference>
<organism evidence="3 4">
    <name type="scientific">Streptomyces fodineus</name>
    <dbReference type="NCBI Taxonomy" id="1904616"/>
    <lineage>
        <taxon>Bacteria</taxon>
        <taxon>Bacillati</taxon>
        <taxon>Actinomycetota</taxon>
        <taxon>Actinomycetes</taxon>
        <taxon>Kitasatosporales</taxon>
        <taxon>Streptomycetaceae</taxon>
        <taxon>Streptomyces</taxon>
    </lineage>
</organism>
<dbReference type="InterPro" id="IPR045087">
    <property type="entry name" value="Cu-oxidase_fam"/>
</dbReference>
<dbReference type="InterPro" id="IPR001117">
    <property type="entry name" value="Cu-oxidase_2nd"/>
</dbReference>
<dbReference type="GO" id="GO:0016491">
    <property type="term" value="F:oxidoreductase activity"/>
    <property type="evidence" value="ECO:0007669"/>
    <property type="project" value="TreeGrafter"/>
</dbReference>
<dbReference type="AlphaFoldDB" id="A0A1D7YM99"/>
<evidence type="ECO:0000313" key="3">
    <source>
        <dbReference type="EMBL" id="AOR36705.1"/>
    </source>
</evidence>
<gene>
    <name evidence="3" type="ORF">BFF78_41705</name>
</gene>
<dbReference type="RefSeq" id="WP_069783214.1">
    <property type="nucleotide sequence ID" value="NZ_CP017248.1"/>
</dbReference>
<reference evidence="4" key="1">
    <citation type="submission" date="2016-09" db="EMBL/GenBank/DDBJ databases">
        <title>Streptomyces puniciscabiei strain:TW1S1 Genome sequencing and assembly.</title>
        <authorList>
            <person name="Kim M.-K."/>
            <person name="Kim S.B."/>
        </authorList>
    </citation>
    <scope>NUCLEOTIDE SEQUENCE [LARGE SCALE GENOMIC DNA]</scope>
    <source>
        <strain evidence="4">TW1S1</strain>
    </source>
</reference>
<proteinExistence type="predicted"/>
<dbReference type="SUPFAM" id="SSF49503">
    <property type="entry name" value="Cupredoxins"/>
    <property type="match status" value="2"/>
</dbReference>
<evidence type="ECO:0008006" key="5">
    <source>
        <dbReference type="Google" id="ProtNLM"/>
    </source>
</evidence>
<name>A0A1D7YM99_9ACTN</name>
<sequence>MTSGQPFADPPVLDTVTSPNMTITLNAHDTRFEVAGKQVWGQSYNGSFIAPTLHLVPGEHATITLVNNLSVATDLHFHGLHVSPSNDSDDSFLCIAPGSTFQYHLNLPADHPVGTYWYHSHAMGTTCPSNDSSMAGMDMPPSPSASFSPGDVENQIFAGLSGALVVGDDRALLPSALHDITTHAVNLKDVQLDKTGHIVQNSDTTSIDSNASTVRLVNGQLLPALTIKPGETQLWRLANVGADIWYHLQLDGYRFTVIGQDGVPVSKVTTTDTLLLPPANATTY</sequence>
<dbReference type="EMBL" id="CP017248">
    <property type="protein sequence ID" value="AOR36705.1"/>
    <property type="molecule type" value="Genomic_DNA"/>
</dbReference>
<dbReference type="PANTHER" id="PTHR11709">
    <property type="entry name" value="MULTI-COPPER OXIDASE"/>
    <property type="match status" value="1"/>
</dbReference>
<evidence type="ECO:0000259" key="2">
    <source>
        <dbReference type="Pfam" id="PF07732"/>
    </source>
</evidence>
<dbReference type="GO" id="GO:0005507">
    <property type="term" value="F:copper ion binding"/>
    <property type="evidence" value="ECO:0007669"/>
    <property type="project" value="InterPro"/>
</dbReference>